<dbReference type="Pfam" id="PF24782">
    <property type="entry name" value="WD40_MABP1-WDR62_2nd"/>
    <property type="match status" value="1"/>
</dbReference>
<dbReference type="InterPro" id="IPR015943">
    <property type="entry name" value="WD40/YVTN_repeat-like_dom_sf"/>
</dbReference>
<evidence type="ECO:0000259" key="3">
    <source>
        <dbReference type="Pfam" id="PF24782"/>
    </source>
</evidence>
<keyword evidence="6" id="KW-1185">Reference proteome</keyword>
<dbReference type="EnsemblPlants" id="Pp3c9_8840V3.2">
    <property type="protein sequence ID" value="Pp3c9_8840V3.2"/>
    <property type="gene ID" value="Pp3c9_8840"/>
</dbReference>
<evidence type="ECO:0000256" key="1">
    <source>
        <dbReference type="PROSITE-ProRule" id="PRU00221"/>
    </source>
</evidence>
<feature type="region of interest" description="Disordered" evidence="2">
    <location>
        <begin position="806"/>
        <end position="833"/>
    </location>
</feature>
<organism evidence="4">
    <name type="scientific">Physcomitrium patens</name>
    <name type="common">Spreading-leaved earth moss</name>
    <name type="synonym">Physcomitrella patens</name>
    <dbReference type="NCBI Taxonomy" id="3218"/>
    <lineage>
        <taxon>Eukaryota</taxon>
        <taxon>Viridiplantae</taxon>
        <taxon>Streptophyta</taxon>
        <taxon>Embryophyta</taxon>
        <taxon>Bryophyta</taxon>
        <taxon>Bryophytina</taxon>
        <taxon>Bryopsida</taxon>
        <taxon>Funariidae</taxon>
        <taxon>Funariales</taxon>
        <taxon>Funariaceae</taxon>
        <taxon>Physcomitrium</taxon>
    </lineage>
</organism>
<feature type="region of interest" description="Disordered" evidence="2">
    <location>
        <begin position="1006"/>
        <end position="1031"/>
    </location>
</feature>
<dbReference type="PaxDb" id="3218-PP1S24_167V6.1"/>
<dbReference type="PANTHER" id="PTHR45589:SF1">
    <property type="entry name" value="WD REPEAT DOMAIN 62, ISOFORM G"/>
    <property type="match status" value="1"/>
</dbReference>
<dbReference type="Gene3D" id="2.130.10.10">
    <property type="entry name" value="YVTN repeat-like/Quinoprotein amine dehydrogenase"/>
    <property type="match status" value="4"/>
</dbReference>
<dbReference type="PROSITE" id="PS50082">
    <property type="entry name" value="WD_REPEATS_2"/>
    <property type="match status" value="2"/>
</dbReference>
<gene>
    <name evidence="5" type="primary">LOC112287104</name>
    <name evidence="4" type="ORF">PHYPA_012472</name>
</gene>
<dbReference type="PROSITE" id="PS50294">
    <property type="entry name" value="WD_REPEATS_REGION"/>
    <property type="match status" value="1"/>
</dbReference>
<feature type="region of interest" description="Disordered" evidence="2">
    <location>
        <begin position="926"/>
        <end position="956"/>
    </location>
</feature>
<feature type="compositionally biased region" description="Basic and acidic residues" evidence="2">
    <location>
        <begin position="1406"/>
        <end position="1417"/>
    </location>
</feature>
<feature type="region of interest" description="Disordered" evidence="2">
    <location>
        <begin position="1156"/>
        <end position="1176"/>
    </location>
</feature>
<dbReference type="InterPro" id="IPR036322">
    <property type="entry name" value="WD40_repeat_dom_sf"/>
</dbReference>
<feature type="repeat" description="WD" evidence="1">
    <location>
        <begin position="576"/>
        <end position="609"/>
    </location>
</feature>
<dbReference type="InterPro" id="IPR056162">
    <property type="entry name" value="WD40_MABP1-WDR62_2nd"/>
</dbReference>
<dbReference type="SMART" id="SM00320">
    <property type="entry name" value="WD40"/>
    <property type="match status" value="11"/>
</dbReference>
<dbReference type="InterPro" id="IPR052779">
    <property type="entry name" value="WDR62"/>
</dbReference>
<proteinExistence type="predicted"/>
<accession>A0A2K1K2J6</accession>
<reference evidence="5" key="3">
    <citation type="submission" date="2020-12" db="UniProtKB">
        <authorList>
            <consortium name="EnsemblPlants"/>
        </authorList>
    </citation>
    <scope>IDENTIFICATION</scope>
</reference>
<evidence type="ECO:0000313" key="4">
    <source>
        <dbReference type="EMBL" id="PNR47999.1"/>
    </source>
</evidence>
<dbReference type="GeneID" id="112287104"/>
<dbReference type="RefSeq" id="XP_073392533.1">
    <property type="nucleotide sequence ID" value="XM_073536432.1"/>
</dbReference>
<dbReference type="SUPFAM" id="SSF50978">
    <property type="entry name" value="WD40 repeat-like"/>
    <property type="match status" value="2"/>
</dbReference>
<protein>
    <recommendedName>
        <fullName evidence="3">MABP1/WDR62 second WD40 domain-containing protein</fullName>
    </recommendedName>
</protein>
<feature type="compositionally biased region" description="Basic and acidic residues" evidence="2">
    <location>
        <begin position="1426"/>
        <end position="1437"/>
    </location>
</feature>
<dbReference type="EnsemblPlants" id="Pp3c9_8840V3.1">
    <property type="protein sequence ID" value="Pp3c9_8840V3.1"/>
    <property type="gene ID" value="Pp3c9_8840"/>
</dbReference>
<dbReference type="Pfam" id="PF00400">
    <property type="entry name" value="WD40"/>
    <property type="match status" value="1"/>
</dbReference>
<reference evidence="4 6" key="2">
    <citation type="journal article" date="2018" name="Plant J.">
        <title>The Physcomitrella patens chromosome-scale assembly reveals moss genome structure and evolution.</title>
        <authorList>
            <person name="Lang D."/>
            <person name="Ullrich K.K."/>
            <person name="Murat F."/>
            <person name="Fuchs J."/>
            <person name="Jenkins J."/>
            <person name="Haas F.B."/>
            <person name="Piednoel M."/>
            <person name="Gundlach H."/>
            <person name="Van Bel M."/>
            <person name="Meyberg R."/>
            <person name="Vives C."/>
            <person name="Morata J."/>
            <person name="Symeonidi A."/>
            <person name="Hiss M."/>
            <person name="Muchero W."/>
            <person name="Kamisugi Y."/>
            <person name="Saleh O."/>
            <person name="Blanc G."/>
            <person name="Decker E.L."/>
            <person name="van Gessel N."/>
            <person name="Grimwood J."/>
            <person name="Hayes R.D."/>
            <person name="Graham S.W."/>
            <person name="Gunter L.E."/>
            <person name="McDaniel S.F."/>
            <person name="Hoernstein S.N.W."/>
            <person name="Larsson A."/>
            <person name="Li F.W."/>
            <person name="Perroud P.F."/>
            <person name="Phillips J."/>
            <person name="Ranjan P."/>
            <person name="Rokshar D.S."/>
            <person name="Rothfels C.J."/>
            <person name="Schneider L."/>
            <person name="Shu S."/>
            <person name="Stevenson D.W."/>
            <person name="Thummler F."/>
            <person name="Tillich M."/>
            <person name="Villarreal Aguilar J.C."/>
            <person name="Widiez T."/>
            <person name="Wong G.K."/>
            <person name="Wymore A."/>
            <person name="Zhang Y."/>
            <person name="Zimmer A.D."/>
            <person name="Quatrano R.S."/>
            <person name="Mayer K.F.X."/>
            <person name="Goodstein D."/>
            <person name="Casacuberta J.M."/>
            <person name="Vandepoele K."/>
            <person name="Reski R."/>
            <person name="Cuming A.C."/>
            <person name="Tuskan G.A."/>
            <person name="Maumus F."/>
            <person name="Salse J."/>
            <person name="Schmutz J."/>
            <person name="Rensing S.A."/>
        </authorList>
    </citation>
    <scope>NUCLEOTIDE SEQUENCE [LARGE SCALE GENOMIC DNA]</scope>
    <source>
        <strain evidence="5 6">cv. Gransden 2004</strain>
    </source>
</reference>
<keyword evidence="1" id="KW-0853">WD repeat</keyword>
<dbReference type="FunCoup" id="A0A2K1K2J6">
    <property type="interactions" value="498"/>
</dbReference>
<evidence type="ECO:0000313" key="5">
    <source>
        <dbReference type="EnsemblPlants" id="Pp3c9_8840V3.1"/>
    </source>
</evidence>
<feature type="region of interest" description="Disordered" evidence="2">
    <location>
        <begin position="859"/>
        <end position="885"/>
    </location>
</feature>
<feature type="compositionally biased region" description="Basic and acidic residues" evidence="2">
    <location>
        <begin position="1249"/>
        <end position="1259"/>
    </location>
</feature>
<dbReference type="Proteomes" id="UP000006727">
    <property type="component" value="Chromosome 9"/>
</dbReference>
<dbReference type="OrthoDB" id="6154712at2759"/>
<sequence length="1617" mass="176164">MRLVRRKQRKPDGCGKLELERVIGLTTANPNGLACNGVNEELAYIAGCVIVVYNARTNCQTRFLTAHGNPKPFSCVAFSSHGGKFIAAGESGHQPAVLVWEVATLTCIVEMKTHKYGVSCVQFSPNGKHLISLGLPHDGYMCLWDWKSGTLLMKTRAASGSLVASTVQFATDGSYFVSGGAKHLKQWTIGGPRARSSSGMTTNPGMDGRPVKLGSQKESIFVSLSSPATSREQNAGAPANQPIYALTSSGVLCLLHSGSAIEKWVDLQVRQAYALAASEGYVACACSDGIVRIFLQGSLEYSSTLPRPAPHGYHGLTDANVGAYLAVGNRVTDGIRFPDAIACSYLQQGQNIAVIYADHSLYVWDVRSYSKIGRYRTFLPHSSCIWDVVSLPDRFHSTCVNSVPRGESFATCSADGSIRLWHLDLGHDDTSEASPIHSSSDNARPQNVYNKDILGVLYIDTSGELKGRLSTSGAGEEAVDTSVGFRSITVSPDGNHLAAGDSSGNLRIFDLNSLLLHSFQEAHDAEILSLAYTTIVNENNPCDTALTSNSLLASGGRDRLIHVYDVNRYYDVVETLDDHTSSITTVRFACNGSKLLSCSADKSVVFRDVAMTKSGCKASRYHQEIATRGTIYDMDIDASDKLVVTVGQEKKLNILSLATGKPVRCFKPEGDVGEPIKVRMDPSGVYVVCSHSDRCMRIYNFITGEPLAEASGHAEVITGVTFLPDCRRLISVSGDSCIFVWRLPINLSRVMRKRCSVVTDPRPPLKTLKSSVPRSNIKDIPRAAKIPRVHQMKGEALDRTNENVCPDLEENQADPDGKKRHNAGTPCKETEGSAVGEVTPAAFKFSVSRLPPWAQAKIARDEAPPSGGEEPNTTENKNKALQSRWTERLGRDGYKLFSEFMEESTPPATIRPSGFGAKRRFSVEGVSVADSDSTPESTASQLPSSPTSSPSLVPRKETHWTSVHTVFLDDSDFDDISPKIVALPHGAQTHPQTTQRKSPLRVVAGNHKSEATGDAKVGPSNDEGETADFKRASEAEDIVYYTPGSAGVEVQSGERTLFKVSSKDKNEAMEDFHLAPMSPSDIPKTNGENFGDEKRLAREDSGKLSFESEEDEIVEDDSFSPCRDLFSAHFYKLASDPKVEGSVRRSFSARFFAQSNPKLPRSTSFPSSPAENGEENGRNVDALLEDSVVSELFLEKKSISKEERLRLHEEEVDITEVQLKNESLVKLNDEDSWPTSHAVQADRSGAKKGAQERSEHLHGEGSLQMPDLLASRSPQLKHERSERLSLKFKSRTPIPSPAPAPSSLSPKLQDEALEKMVFDCSEQSIYRLRREAQQSRIQDESIFGISKLGNASNDLLKSVKYEVPTAPTVAELQNSGDTICYQAVDGVVGEHGCPLMGATCDRDFQSEDKPCDEKRDSPSSTGEVAIRSDTEPCHSSHWETYNTRRSTMKALPRPVEDYQKALKELMDAASKASVLFDEVYSFCYQSNPTGSRLDSVNIPTSSLPPDVVRSGQAYQRLAPVTLQVIQKLADKVSACSFPSGSSDGLKSPDNATICDFSFHKSTDYGDNGRQSWRASGASIDSVLSSVDMENFISRYSENLASQVLALVQKSLATSAPS</sequence>
<feature type="region of interest" description="Disordered" evidence="2">
    <location>
        <begin position="1075"/>
        <end position="1106"/>
    </location>
</feature>
<dbReference type="EMBL" id="ABEU02000009">
    <property type="protein sequence ID" value="PNR47999.1"/>
    <property type="molecule type" value="Genomic_DNA"/>
</dbReference>
<feature type="repeat" description="WD" evidence="1">
    <location>
        <begin position="710"/>
        <end position="743"/>
    </location>
</feature>
<dbReference type="Gramene" id="Pp3c9_8840V3.2">
    <property type="protein sequence ID" value="Pp3c9_8840V3.2"/>
    <property type="gene ID" value="Pp3c9_8840"/>
</dbReference>
<feature type="region of interest" description="Disordered" evidence="2">
    <location>
        <begin position="1406"/>
        <end position="1438"/>
    </location>
</feature>
<reference evidence="4 6" key="1">
    <citation type="journal article" date="2008" name="Science">
        <title>The Physcomitrella genome reveals evolutionary insights into the conquest of land by plants.</title>
        <authorList>
            <person name="Rensing S."/>
            <person name="Lang D."/>
            <person name="Zimmer A."/>
            <person name="Terry A."/>
            <person name="Salamov A."/>
            <person name="Shapiro H."/>
            <person name="Nishiyama T."/>
            <person name="Perroud P.-F."/>
            <person name="Lindquist E."/>
            <person name="Kamisugi Y."/>
            <person name="Tanahashi T."/>
            <person name="Sakakibara K."/>
            <person name="Fujita T."/>
            <person name="Oishi K."/>
            <person name="Shin-I T."/>
            <person name="Kuroki Y."/>
            <person name="Toyoda A."/>
            <person name="Suzuki Y."/>
            <person name="Hashimoto A."/>
            <person name="Yamaguchi K."/>
            <person name="Sugano A."/>
            <person name="Kohara Y."/>
            <person name="Fujiyama A."/>
            <person name="Anterola A."/>
            <person name="Aoki S."/>
            <person name="Ashton N."/>
            <person name="Barbazuk W.B."/>
            <person name="Barker E."/>
            <person name="Bennetzen J."/>
            <person name="Bezanilla M."/>
            <person name="Blankenship R."/>
            <person name="Cho S.H."/>
            <person name="Dutcher S."/>
            <person name="Estelle M."/>
            <person name="Fawcett J.A."/>
            <person name="Gundlach H."/>
            <person name="Hanada K."/>
            <person name="Heyl A."/>
            <person name="Hicks K.A."/>
            <person name="Hugh J."/>
            <person name="Lohr M."/>
            <person name="Mayer K."/>
            <person name="Melkozernov A."/>
            <person name="Murata T."/>
            <person name="Nelson D."/>
            <person name="Pils B."/>
            <person name="Prigge M."/>
            <person name="Reiss B."/>
            <person name="Renner T."/>
            <person name="Rombauts S."/>
            <person name="Rushton P."/>
            <person name="Sanderfoot A."/>
            <person name="Schween G."/>
            <person name="Shiu S.-H."/>
            <person name="Stueber K."/>
            <person name="Theodoulou F.L."/>
            <person name="Tu H."/>
            <person name="Van de Peer Y."/>
            <person name="Verrier P.J."/>
            <person name="Waters E."/>
            <person name="Wood A."/>
            <person name="Yang L."/>
            <person name="Cove D."/>
            <person name="Cuming A."/>
            <person name="Hasebe M."/>
            <person name="Lucas S."/>
            <person name="Mishler D.B."/>
            <person name="Reski R."/>
            <person name="Grigoriev I."/>
            <person name="Quatrano R.S."/>
            <person name="Boore J.L."/>
        </authorList>
    </citation>
    <scope>NUCLEOTIDE SEQUENCE [LARGE SCALE GENOMIC DNA]</scope>
    <source>
        <strain evidence="5 6">cv. Gransden 2004</strain>
    </source>
</reference>
<evidence type="ECO:0000256" key="2">
    <source>
        <dbReference type="SAM" id="MobiDB-lite"/>
    </source>
</evidence>
<dbReference type="InterPro" id="IPR001680">
    <property type="entry name" value="WD40_rpt"/>
</dbReference>
<feature type="compositionally biased region" description="Polar residues" evidence="2">
    <location>
        <begin position="871"/>
        <end position="884"/>
    </location>
</feature>
<feature type="compositionally biased region" description="Low complexity" evidence="2">
    <location>
        <begin position="937"/>
        <end position="953"/>
    </location>
</feature>
<feature type="region of interest" description="Disordered" evidence="2">
    <location>
        <begin position="1228"/>
        <end position="1306"/>
    </location>
</feature>
<evidence type="ECO:0000313" key="6">
    <source>
        <dbReference type="Proteomes" id="UP000006727"/>
    </source>
</evidence>
<feature type="compositionally biased region" description="Basic and acidic residues" evidence="2">
    <location>
        <begin position="1276"/>
        <end position="1285"/>
    </location>
</feature>
<dbReference type="Gramene" id="Pp3c9_8840V3.1">
    <property type="protein sequence ID" value="Pp3c9_8840V3.1"/>
    <property type="gene ID" value="Pp3c9_8840"/>
</dbReference>
<feature type="compositionally biased region" description="Polar residues" evidence="2">
    <location>
        <begin position="1156"/>
        <end position="1170"/>
    </location>
</feature>
<feature type="domain" description="MABP1/WDR62 second WD40" evidence="3">
    <location>
        <begin position="385"/>
        <end position="743"/>
    </location>
</feature>
<name>A0A2K1K2J6_PHYPA</name>
<feature type="compositionally biased region" description="Basic and acidic residues" evidence="2">
    <location>
        <begin position="1091"/>
        <end position="1102"/>
    </location>
</feature>
<dbReference type="PANTHER" id="PTHR45589">
    <property type="entry name" value="WD REPEAT DOMAIN 62, ISOFORM G"/>
    <property type="match status" value="1"/>
</dbReference>